<dbReference type="NCBIfam" id="TIGR00762">
    <property type="entry name" value="DegV"/>
    <property type="match status" value="1"/>
</dbReference>
<evidence type="ECO:0000256" key="2">
    <source>
        <dbReference type="ARBA" id="ARBA00023121"/>
    </source>
</evidence>
<comment type="caution">
    <text evidence="4">The sequence shown here is derived from an EMBL/GenBank/DDBJ whole genome shotgun (WGS) entry which is preliminary data.</text>
</comment>
<reference evidence="4" key="1">
    <citation type="submission" date="2020-06" db="EMBL/GenBank/DDBJ databases">
        <title>Novel chitinolytic bacterium.</title>
        <authorList>
            <person name="Ungkulpasvich U."/>
            <person name="Kosugi A."/>
            <person name="Uke A."/>
        </authorList>
    </citation>
    <scope>NUCLEOTIDE SEQUENCE</scope>
    <source>
        <strain evidence="4">UUS1-1</strain>
    </source>
</reference>
<keyword evidence="3" id="KW-1133">Transmembrane helix</keyword>
<dbReference type="InterPro" id="IPR050270">
    <property type="entry name" value="DegV_domain_contain"/>
</dbReference>
<dbReference type="SUPFAM" id="SSF82549">
    <property type="entry name" value="DAK1/DegV-like"/>
    <property type="match status" value="1"/>
</dbReference>
<feature type="transmembrane region" description="Helical" evidence="3">
    <location>
        <begin position="258"/>
        <end position="281"/>
    </location>
</feature>
<dbReference type="Gene3D" id="3.30.1180.10">
    <property type="match status" value="1"/>
</dbReference>
<dbReference type="AlphaFoldDB" id="A0A8J6LMU3"/>
<dbReference type="Pfam" id="PF02645">
    <property type="entry name" value="DegV"/>
    <property type="match status" value="1"/>
</dbReference>
<dbReference type="InterPro" id="IPR043168">
    <property type="entry name" value="DegV_C"/>
</dbReference>
<dbReference type="EMBL" id="JAAKDE010000012">
    <property type="protein sequence ID" value="MBA2133203.1"/>
    <property type="molecule type" value="Genomic_DNA"/>
</dbReference>
<evidence type="ECO:0000313" key="5">
    <source>
        <dbReference type="Proteomes" id="UP000657177"/>
    </source>
</evidence>
<keyword evidence="5" id="KW-1185">Reference proteome</keyword>
<keyword evidence="3" id="KW-0472">Membrane</keyword>
<dbReference type="Gene3D" id="3.40.50.10170">
    <property type="match status" value="1"/>
</dbReference>
<keyword evidence="2" id="KW-0446">Lipid-binding</keyword>
<dbReference type="RefSeq" id="WP_181339651.1">
    <property type="nucleotide sequence ID" value="NZ_JAAKDE010000012.1"/>
</dbReference>
<keyword evidence="3" id="KW-0812">Transmembrane</keyword>
<dbReference type="PANTHER" id="PTHR33434">
    <property type="entry name" value="DEGV DOMAIN-CONTAINING PROTEIN DR_1986-RELATED"/>
    <property type="match status" value="1"/>
</dbReference>
<proteinExistence type="predicted"/>
<gene>
    <name evidence="4" type="ORF">G5B42_06560</name>
</gene>
<dbReference type="InterPro" id="IPR003797">
    <property type="entry name" value="DegV"/>
</dbReference>
<dbReference type="Proteomes" id="UP000657177">
    <property type="component" value="Unassembled WGS sequence"/>
</dbReference>
<accession>A0A8J6LMU3</accession>
<dbReference type="GO" id="GO:0008289">
    <property type="term" value="F:lipid binding"/>
    <property type="evidence" value="ECO:0007669"/>
    <property type="project" value="UniProtKB-KW"/>
</dbReference>
<comment type="function">
    <text evidence="1">May bind long-chain fatty acids, such as palmitate, and may play a role in lipid transport or fatty acid metabolism.</text>
</comment>
<organism evidence="4 5">
    <name type="scientific">Capillibacterium thermochitinicola</name>
    <dbReference type="NCBI Taxonomy" id="2699427"/>
    <lineage>
        <taxon>Bacteria</taxon>
        <taxon>Bacillati</taxon>
        <taxon>Bacillota</taxon>
        <taxon>Capillibacterium</taxon>
    </lineage>
</organism>
<dbReference type="PROSITE" id="PS50890">
    <property type="entry name" value="PUA"/>
    <property type="match status" value="1"/>
</dbReference>
<protein>
    <submittedName>
        <fullName evidence="4">DegV family protein</fullName>
    </submittedName>
</protein>
<evidence type="ECO:0000256" key="1">
    <source>
        <dbReference type="ARBA" id="ARBA00003238"/>
    </source>
</evidence>
<name>A0A8J6LMU3_9FIRM</name>
<sequence length="288" mass="31847">MKTIIITDSGCHLPANYIEEYEIEVFPFSILLNEASYLDGVTITTQQIYQAMRDGQTPTTAQVNPMIMKETFLNHARKGNRCLYIAFSGAMSGTYQTSLMVAEEVKQLYPDFDLDIIDSKGGALATGLVVLRAAEMAQKGKNKEEIVRFVQNQTAHMEHIFTVDNLDALYRGGRLSRTGRLMGNILNIKPVLHVENGRIGLLQLVRGKKRALEKIIAVMEARCAKDKSQIIGICHADDLETAFQLKTMIEGKFGFDQFIIDLIGGVLGVHIGIGGVGVFFANKVFSPT</sequence>
<dbReference type="PANTHER" id="PTHR33434:SF3">
    <property type="entry name" value="DEGV DOMAIN-CONTAINING PROTEIN YITS"/>
    <property type="match status" value="1"/>
</dbReference>
<evidence type="ECO:0000256" key="3">
    <source>
        <dbReference type="SAM" id="Phobius"/>
    </source>
</evidence>
<evidence type="ECO:0000313" key="4">
    <source>
        <dbReference type="EMBL" id="MBA2133203.1"/>
    </source>
</evidence>
<dbReference type="PROSITE" id="PS51482">
    <property type="entry name" value="DEGV"/>
    <property type="match status" value="1"/>
</dbReference>